<evidence type="ECO:0000313" key="5">
    <source>
        <dbReference type="Proteomes" id="UP000596742"/>
    </source>
</evidence>
<feature type="region of interest" description="Disordered" evidence="1">
    <location>
        <begin position="19"/>
        <end position="40"/>
    </location>
</feature>
<evidence type="ECO:0000259" key="3">
    <source>
        <dbReference type="Pfam" id="PF25040"/>
    </source>
</evidence>
<evidence type="ECO:0000259" key="2">
    <source>
        <dbReference type="Pfam" id="PF25039"/>
    </source>
</evidence>
<dbReference type="GO" id="GO:0048488">
    <property type="term" value="P:synaptic vesicle endocytosis"/>
    <property type="evidence" value="ECO:0007669"/>
    <property type="project" value="TreeGrafter"/>
</dbReference>
<proteinExistence type="predicted"/>
<dbReference type="Pfam" id="PF25039">
    <property type="entry name" value="BLTP1_M"/>
    <property type="match status" value="1"/>
</dbReference>
<evidence type="ECO:0000313" key="4">
    <source>
        <dbReference type="EMBL" id="VDI67941.1"/>
    </source>
</evidence>
<evidence type="ECO:0000256" key="1">
    <source>
        <dbReference type="SAM" id="MobiDB-lite"/>
    </source>
</evidence>
<dbReference type="Pfam" id="PF25040">
    <property type="entry name" value="BLTP1_C"/>
    <property type="match status" value="1"/>
</dbReference>
<feature type="domain" description="Bridge-like lipid transfer protein family member 1 middle region" evidence="2">
    <location>
        <begin position="43"/>
        <end position="128"/>
    </location>
</feature>
<reference evidence="4" key="1">
    <citation type="submission" date="2018-11" db="EMBL/GenBank/DDBJ databases">
        <authorList>
            <person name="Alioto T."/>
            <person name="Alioto T."/>
        </authorList>
    </citation>
    <scope>NUCLEOTIDE SEQUENCE</scope>
</reference>
<comment type="caution">
    <text evidence="4">The sequence shown here is derived from an EMBL/GenBank/DDBJ whole genome shotgun (WGS) entry which is preliminary data.</text>
</comment>
<feature type="domain" description="Bridge-like lipid transfer protein family member 1 C-terminal" evidence="3">
    <location>
        <begin position="148"/>
        <end position="226"/>
    </location>
</feature>
<accession>A0A8B6GRN3</accession>
<dbReference type="EMBL" id="UYJE01008854">
    <property type="protein sequence ID" value="VDI67941.1"/>
    <property type="molecule type" value="Genomic_DNA"/>
</dbReference>
<dbReference type="AlphaFoldDB" id="A0A8B6GRN3"/>
<protein>
    <submittedName>
        <fullName evidence="4">Uncharacterized protein</fullName>
    </submittedName>
</protein>
<name>A0A8B6GRN3_MYTGA</name>
<sequence>MINLVFFSRVLETMYESGFPENQQKAEKQKSTTKPVKRESTNKPTFLHIHIKAILQGITVGASLLPSLKAQYKTNSITVSGIAGKKAHFTLDLPSHALSFKSKVMTTETSIPSSASIDLPPIHMYADYRSYTSNTGTSESLTDGLVWREGSYLNGVAEVGMLEHSLSTDLLNHLVFVQKVFMKEVNELVQKVSGSDQPVPLWVDEIEPDPTSQPVLYSLLFRFKAYPISNERHAEFANKGKLTILKAEQ</sequence>
<dbReference type="PANTHER" id="PTHR31640:SF1">
    <property type="entry name" value="BRIDGE-LIKE LIPID TRANSFER PROTEIN FAMILY MEMBER 1"/>
    <property type="match status" value="1"/>
</dbReference>
<dbReference type="InterPro" id="IPR056742">
    <property type="entry name" value="BLTP1_C"/>
</dbReference>
<dbReference type="InterPro" id="IPR033616">
    <property type="entry name" value="BLTP1"/>
</dbReference>
<organism evidence="4 5">
    <name type="scientific">Mytilus galloprovincialis</name>
    <name type="common">Mediterranean mussel</name>
    <dbReference type="NCBI Taxonomy" id="29158"/>
    <lineage>
        <taxon>Eukaryota</taxon>
        <taxon>Metazoa</taxon>
        <taxon>Spiralia</taxon>
        <taxon>Lophotrochozoa</taxon>
        <taxon>Mollusca</taxon>
        <taxon>Bivalvia</taxon>
        <taxon>Autobranchia</taxon>
        <taxon>Pteriomorphia</taxon>
        <taxon>Mytilida</taxon>
        <taxon>Mytiloidea</taxon>
        <taxon>Mytilidae</taxon>
        <taxon>Mytilinae</taxon>
        <taxon>Mytilus</taxon>
    </lineage>
</organism>
<dbReference type="Proteomes" id="UP000596742">
    <property type="component" value="Unassembled WGS sequence"/>
</dbReference>
<feature type="compositionally biased region" description="Basic and acidic residues" evidence="1">
    <location>
        <begin position="24"/>
        <end position="40"/>
    </location>
</feature>
<dbReference type="GO" id="GO:0098793">
    <property type="term" value="C:presynapse"/>
    <property type="evidence" value="ECO:0007669"/>
    <property type="project" value="GOC"/>
</dbReference>
<dbReference type="PANTHER" id="PTHR31640">
    <property type="entry name" value="TRANSMEMBRANE PROTEIN KIAA1109"/>
    <property type="match status" value="1"/>
</dbReference>
<dbReference type="InterPro" id="IPR056741">
    <property type="entry name" value="BLTP1_M"/>
</dbReference>
<keyword evidence="5" id="KW-1185">Reference proteome</keyword>
<dbReference type="OrthoDB" id="6284268at2759"/>
<gene>
    <name evidence="4" type="ORF">MGAL_10B007413</name>
</gene>